<reference evidence="3" key="1">
    <citation type="submission" date="2022-03" db="EMBL/GenBank/DDBJ databases">
        <title>Streptomyces 7R015 and 7R016 isolated from Barleria lupulina in Thailand.</title>
        <authorList>
            <person name="Kanchanasin P."/>
            <person name="Phongsopitanun W."/>
            <person name="Tanasupawat S."/>
        </authorList>
    </citation>
    <scope>NUCLEOTIDE SEQUENCE</scope>
    <source>
        <strain evidence="3">7R015</strain>
    </source>
</reference>
<dbReference type="Proteomes" id="UP001165269">
    <property type="component" value="Unassembled WGS sequence"/>
</dbReference>
<protein>
    <submittedName>
        <fullName evidence="3">Uncharacterized protein</fullName>
    </submittedName>
</protein>
<keyword evidence="4" id="KW-1185">Reference proteome</keyword>
<evidence type="ECO:0000313" key="3">
    <source>
        <dbReference type="EMBL" id="MCI3277664.1"/>
    </source>
</evidence>
<proteinExistence type="predicted"/>
<comment type="caution">
    <text evidence="3">The sequence shown here is derived from an EMBL/GenBank/DDBJ whole genome shotgun (WGS) entry which is preliminary data.</text>
</comment>
<name>A0ABS9YL81_9ACTN</name>
<sequence>MDAALITAIASLVAAPVTAAAAIYGQRGANRAAREGSAAVIYNDLTRHLTHERDKAETDEAAAEARASAAEARASAAEARSSVADAESSRLRAENDRLRALIAQLGGQPP</sequence>
<organism evidence="3 4">
    <name type="scientific">Streptomyces cylindrosporus</name>
    <dbReference type="NCBI Taxonomy" id="2927583"/>
    <lineage>
        <taxon>Bacteria</taxon>
        <taxon>Bacillati</taxon>
        <taxon>Actinomycetota</taxon>
        <taxon>Actinomycetes</taxon>
        <taxon>Kitasatosporales</taxon>
        <taxon>Streptomycetaceae</taxon>
        <taxon>Streptomyces</taxon>
    </lineage>
</organism>
<evidence type="ECO:0000256" key="2">
    <source>
        <dbReference type="SAM" id="SignalP"/>
    </source>
</evidence>
<gene>
    <name evidence="3" type="ORF">MQP27_42000</name>
</gene>
<evidence type="ECO:0000256" key="1">
    <source>
        <dbReference type="SAM" id="MobiDB-lite"/>
    </source>
</evidence>
<keyword evidence="2" id="KW-0732">Signal</keyword>
<evidence type="ECO:0000313" key="4">
    <source>
        <dbReference type="Proteomes" id="UP001165269"/>
    </source>
</evidence>
<dbReference type="RefSeq" id="WP_242775512.1">
    <property type="nucleotide sequence ID" value="NZ_JALDAY010000015.1"/>
</dbReference>
<dbReference type="EMBL" id="JALDAY010000015">
    <property type="protein sequence ID" value="MCI3277664.1"/>
    <property type="molecule type" value="Genomic_DNA"/>
</dbReference>
<accession>A0ABS9YL81</accession>
<feature type="signal peptide" evidence="2">
    <location>
        <begin position="1"/>
        <end position="19"/>
    </location>
</feature>
<feature type="region of interest" description="Disordered" evidence="1">
    <location>
        <begin position="51"/>
        <end position="90"/>
    </location>
</feature>
<feature type="compositionally biased region" description="Low complexity" evidence="1">
    <location>
        <begin position="64"/>
        <end position="86"/>
    </location>
</feature>
<feature type="chain" id="PRO_5045169382" evidence="2">
    <location>
        <begin position="20"/>
        <end position="110"/>
    </location>
</feature>